<accession>A0A4S3ZVJ6</accession>
<proteinExistence type="predicted"/>
<feature type="domain" description="Cyclic nucleotide-binding" evidence="6">
    <location>
        <begin position="609"/>
        <end position="700"/>
    </location>
</feature>
<dbReference type="Gene3D" id="3.30.750.24">
    <property type="entry name" value="STAS domain"/>
    <property type="match status" value="1"/>
</dbReference>
<dbReference type="InterPro" id="IPR000595">
    <property type="entry name" value="cNMP-bd_dom"/>
</dbReference>
<dbReference type="RefSeq" id="WP_190236144.1">
    <property type="nucleotide sequence ID" value="NZ_SSOA01000005.1"/>
</dbReference>
<feature type="transmembrane region" description="Helical" evidence="5">
    <location>
        <begin position="342"/>
        <end position="362"/>
    </location>
</feature>
<dbReference type="Pfam" id="PF00027">
    <property type="entry name" value="cNMP_binding"/>
    <property type="match status" value="1"/>
</dbReference>
<comment type="caution">
    <text evidence="8">The sequence shown here is derived from an EMBL/GenBank/DDBJ whole genome shotgun (WGS) entry which is preliminary data.</text>
</comment>
<feature type="transmembrane region" description="Helical" evidence="5">
    <location>
        <begin position="50"/>
        <end position="71"/>
    </location>
</feature>
<dbReference type="GO" id="GO:0016020">
    <property type="term" value="C:membrane"/>
    <property type="evidence" value="ECO:0007669"/>
    <property type="project" value="UniProtKB-SubCell"/>
</dbReference>
<evidence type="ECO:0000256" key="5">
    <source>
        <dbReference type="SAM" id="Phobius"/>
    </source>
</evidence>
<dbReference type="Pfam" id="PF00916">
    <property type="entry name" value="Sulfate_transp"/>
    <property type="match status" value="1"/>
</dbReference>
<evidence type="ECO:0000256" key="3">
    <source>
        <dbReference type="ARBA" id="ARBA00022989"/>
    </source>
</evidence>
<dbReference type="SUPFAM" id="SSF52091">
    <property type="entry name" value="SpoIIaa-like"/>
    <property type="match status" value="1"/>
</dbReference>
<dbReference type="SMART" id="SM00100">
    <property type="entry name" value="cNMP"/>
    <property type="match status" value="1"/>
</dbReference>
<evidence type="ECO:0000259" key="6">
    <source>
        <dbReference type="PROSITE" id="PS50042"/>
    </source>
</evidence>
<feature type="transmembrane region" description="Helical" evidence="5">
    <location>
        <begin position="402"/>
        <end position="434"/>
    </location>
</feature>
<dbReference type="InterPro" id="IPR052706">
    <property type="entry name" value="Membrane-Transporter-like"/>
</dbReference>
<evidence type="ECO:0000313" key="9">
    <source>
        <dbReference type="Proteomes" id="UP000310754"/>
    </source>
</evidence>
<dbReference type="PROSITE" id="PS50801">
    <property type="entry name" value="STAS"/>
    <property type="match status" value="1"/>
</dbReference>
<feature type="domain" description="STAS" evidence="7">
    <location>
        <begin position="474"/>
        <end position="576"/>
    </location>
</feature>
<evidence type="ECO:0000259" key="7">
    <source>
        <dbReference type="PROSITE" id="PS50801"/>
    </source>
</evidence>
<keyword evidence="9" id="KW-1185">Reference proteome</keyword>
<dbReference type="InterPro" id="IPR002645">
    <property type="entry name" value="STAS_dom"/>
</dbReference>
<dbReference type="InterPro" id="IPR014710">
    <property type="entry name" value="RmlC-like_jellyroll"/>
</dbReference>
<reference evidence="8 9" key="1">
    <citation type="submission" date="2019-04" db="EMBL/GenBank/DDBJ databases">
        <title>Rhizobium terrae sp. nov., isolated from a paddy soil.</title>
        <authorList>
            <person name="Lin S.-Y."/>
            <person name="Hameed A."/>
            <person name="Huang H.-I."/>
            <person name="Young C.-C."/>
        </authorList>
    </citation>
    <scope>NUCLEOTIDE SEQUENCE [LARGE SCALE GENOMIC DNA]</scope>
    <source>
        <strain evidence="8 9">CC-HIH110</strain>
    </source>
</reference>
<dbReference type="PANTHER" id="PTHR43310:SF1">
    <property type="entry name" value="SULFATE TRANSPORTER YBAR-RELATED"/>
    <property type="match status" value="1"/>
</dbReference>
<feature type="transmembrane region" description="Helical" evidence="5">
    <location>
        <begin position="210"/>
        <end position="228"/>
    </location>
</feature>
<feature type="transmembrane region" description="Helical" evidence="5">
    <location>
        <begin position="21"/>
        <end position="44"/>
    </location>
</feature>
<dbReference type="Proteomes" id="UP000310754">
    <property type="component" value="Unassembled WGS sequence"/>
</dbReference>
<dbReference type="EMBL" id="SSOA01000005">
    <property type="protein sequence ID" value="THF49696.1"/>
    <property type="molecule type" value="Genomic_DNA"/>
</dbReference>
<dbReference type="SUPFAM" id="SSF51206">
    <property type="entry name" value="cAMP-binding domain-like"/>
    <property type="match status" value="1"/>
</dbReference>
<evidence type="ECO:0000313" key="8">
    <source>
        <dbReference type="EMBL" id="THF49696.1"/>
    </source>
</evidence>
<dbReference type="Gene3D" id="2.60.120.10">
    <property type="entry name" value="Jelly Rolls"/>
    <property type="match status" value="1"/>
</dbReference>
<dbReference type="PANTHER" id="PTHR43310">
    <property type="entry name" value="SULFATE TRANSPORTER YBAR-RELATED"/>
    <property type="match status" value="1"/>
</dbReference>
<dbReference type="CDD" id="cd00038">
    <property type="entry name" value="CAP_ED"/>
    <property type="match status" value="1"/>
</dbReference>
<name>A0A4S3ZVJ6_9HYPH</name>
<feature type="transmembrane region" description="Helical" evidence="5">
    <location>
        <begin position="180"/>
        <end position="203"/>
    </location>
</feature>
<feature type="transmembrane region" description="Helical" evidence="5">
    <location>
        <begin position="317"/>
        <end position="336"/>
    </location>
</feature>
<dbReference type="CDD" id="cd07042">
    <property type="entry name" value="STAS_SulP_like_sulfate_transporter"/>
    <property type="match status" value="1"/>
</dbReference>
<dbReference type="InterPro" id="IPR036513">
    <property type="entry name" value="STAS_dom_sf"/>
</dbReference>
<dbReference type="InterPro" id="IPR011547">
    <property type="entry name" value="SLC26A/SulP_dom"/>
</dbReference>
<feature type="transmembrane region" description="Helical" evidence="5">
    <location>
        <begin position="369"/>
        <end position="390"/>
    </location>
</feature>
<dbReference type="InterPro" id="IPR018488">
    <property type="entry name" value="cNMP-bd_CS"/>
</dbReference>
<dbReference type="Pfam" id="PF01740">
    <property type="entry name" value="STAS"/>
    <property type="match status" value="1"/>
</dbReference>
<dbReference type="AlphaFoldDB" id="A0A4S3ZVJ6"/>
<feature type="transmembrane region" description="Helical" evidence="5">
    <location>
        <begin position="142"/>
        <end position="160"/>
    </location>
</feature>
<evidence type="ECO:0000256" key="2">
    <source>
        <dbReference type="ARBA" id="ARBA00022692"/>
    </source>
</evidence>
<sequence>MRPILKHLRDQKKQRDVLNAVAFGLIAGLDGLGTSVAFAALIFTGTLSSGFSMGVSAMLLSCVILAGYIAWRSRYPASLAQVQETSIAILAAAVTSAASTMTDAGSEEKIATAFAILAVSTIGTGMLFYLSGRFRFGVLVRFLPYPVIAGFLAGSGWLLLDGAWMMMTNQSSYAAIVHSLGNANVLAIVLPSLIFAGFMACALRLTSNPRVAPLIMILSIALFYAMLWSNDLPIHMARQLRWLPSLSEQQAGFSLPSPVNLWSKADWWAVLGVLPMLVSVPLISIAGLLLNTSGLEVAARGDINANAELKTTGHANILIGCLGGAPGFTGLGMTLLAGKLGVHGRLAGAATAVILALTLPFATQIAAGVPLFVAAGLMIMLGAELVYDWAFAARKTLPPMDWAAVLAIVFSMMAFGFMTGIAVGLVFSTVTFVYNYARLPVIRLAASGHDRRSSTDRSNTANSVLDQHGHLIHIIELQGYLFFGTVEQVVRAVKKRFSNAPKPKYLLLDFRNVSGIDSAAIAGFVNIFSVLSAEKVEVILSPISADVQSVLQRINDITDSATLEAATDLDHALEEAEDRLLACHCGAEYSVDIADQLLATLGPHPRVPDLVAVMERIELEAGTCLIKAGELASDIFVLATGRVKVEITLPGGGRLRLRSMAAGAVLGEVAFYLGGKRTADVIVETRASLFRLTGETLMRLEAEDPTLAVLAHRLFASTLAERLTLANRMVQLANA</sequence>
<dbReference type="PROSITE" id="PS50042">
    <property type="entry name" value="CNMP_BINDING_3"/>
    <property type="match status" value="1"/>
</dbReference>
<comment type="subcellular location">
    <subcellularLocation>
        <location evidence="1">Membrane</location>
        <topology evidence="1">Multi-pass membrane protein</topology>
    </subcellularLocation>
</comment>
<evidence type="ECO:0000256" key="4">
    <source>
        <dbReference type="ARBA" id="ARBA00023136"/>
    </source>
</evidence>
<feature type="transmembrane region" description="Helical" evidence="5">
    <location>
        <begin position="110"/>
        <end position="130"/>
    </location>
</feature>
<keyword evidence="4 5" id="KW-0472">Membrane</keyword>
<keyword evidence="3 5" id="KW-1133">Transmembrane helix</keyword>
<evidence type="ECO:0000256" key="1">
    <source>
        <dbReference type="ARBA" id="ARBA00004141"/>
    </source>
</evidence>
<organism evidence="8 9">
    <name type="scientific">Allorhizobium terrae</name>
    <dbReference type="NCBI Taxonomy" id="1848972"/>
    <lineage>
        <taxon>Bacteria</taxon>
        <taxon>Pseudomonadati</taxon>
        <taxon>Pseudomonadota</taxon>
        <taxon>Alphaproteobacteria</taxon>
        <taxon>Hyphomicrobiales</taxon>
        <taxon>Rhizobiaceae</taxon>
        <taxon>Rhizobium/Agrobacterium group</taxon>
        <taxon>Allorhizobium</taxon>
    </lineage>
</organism>
<dbReference type="PROSITE" id="PS00888">
    <property type="entry name" value="CNMP_BINDING_1"/>
    <property type="match status" value="1"/>
</dbReference>
<feature type="transmembrane region" description="Helical" evidence="5">
    <location>
        <begin position="78"/>
        <end position="98"/>
    </location>
</feature>
<keyword evidence="2 5" id="KW-0812">Transmembrane</keyword>
<protein>
    <submittedName>
        <fullName evidence="8">Cyclic nucleotide-binding domain-containing protein</fullName>
    </submittedName>
</protein>
<feature type="transmembrane region" description="Helical" evidence="5">
    <location>
        <begin position="267"/>
        <end position="290"/>
    </location>
</feature>
<dbReference type="InterPro" id="IPR018490">
    <property type="entry name" value="cNMP-bd_dom_sf"/>
</dbReference>
<gene>
    <name evidence="8" type="ORF">E6C51_12195</name>
</gene>